<dbReference type="GO" id="GO:0005737">
    <property type="term" value="C:cytoplasm"/>
    <property type="evidence" value="ECO:0007669"/>
    <property type="project" value="GOC"/>
</dbReference>
<dbReference type="InterPro" id="IPR055148">
    <property type="entry name" value="ZW10_C_2"/>
</dbReference>
<keyword evidence="3" id="KW-1185">Reference proteome</keyword>
<dbReference type="Proteomes" id="UP000055048">
    <property type="component" value="Unassembled WGS sequence"/>
</dbReference>
<evidence type="ECO:0000313" key="3">
    <source>
        <dbReference type="Proteomes" id="UP000055048"/>
    </source>
</evidence>
<sequence>MINDSHRYDEKMITKYTVFQNICLLLYCKSFCNSSCPLMNIVCHGQIMDSGTNFSTAFKLLHNRFEKLSEAMAKIKICEEEVSRQSKWLQKANVHSEEKIDSYEHDYESELKVYGEQITNLFDLSNDIGIMSSMVDNHKLAFYLRRCSKHISELEKNLVPGVDWSSLKTNVVQPAAKLLEKHKMECLRKLNDEWLQLFQFNCSSENVELRIGAGQQNFNKAILSLNALGSLDNMLVSLSRQVDEKCFKFIRENCCNFNYSIMEGNIYWKLSLVTGDDESTAFLQTSLDNFIEAWTALGERFSSIKLSYSDNFYGKFLNHIGHNLVEVVFFGLQNPAILMREASLLSPMCNRMQQCDVFFENLFQNGLSDACMIKYELLKTSIKSTYLKRTRDKHLASARSILTCKEEWSNRRVLIENNEQHLLGLEFSVNDEYLNEFIFKNWNPTSSSSSSSSSSLWTFPTVCVSMQLLNAGCHVRFPFLTIMQDLRKDATLQFRAYIEKCATAVKERLNSLKKLDGLLVVDCMKEYQTNLNGLLAKYEQWKLKWQQILPEKVCQAEIGQLINISLEFFCDTILKKEDITSDEAVQLQILISPFTSKCGALFGELLPVSKSWERLEEILIILGSNLKTIEERWENGSGPLALLLTAEELRHLIRASFQNTKLRAEVLSKIK</sequence>
<dbReference type="GO" id="GO:0006888">
    <property type="term" value="P:endoplasmic reticulum to Golgi vesicle-mediated transport"/>
    <property type="evidence" value="ECO:0007669"/>
    <property type="project" value="TreeGrafter"/>
</dbReference>
<dbReference type="EMBL" id="JYDJ01000322">
    <property type="protein sequence ID" value="KRX37182.1"/>
    <property type="molecule type" value="Genomic_DNA"/>
</dbReference>
<dbReference type="InterPro" id="IPR046362">
    <property type="entry name" value="Zw10/DSL1_C_sf"/>
</dbReference>
<comment type="caution">
    <text evidence="2">The sequence shown here is derived from an EMBL/GenBank/DDBJ whole genome shotgun (WGS) entry which is preliminary data.</text>
</comment>
<dbReference type="GO" id="GO:0007094">
    <property type="term" value="P:mitotic spindle assembly checkpoint signaling"/>
    <property type="evidence" value="ECO:0007669"/>
    <property type="project" value="TreeGrafter"/>
</dbReference>
<protein>
    <submittedName>
        <fullName evidence="2">Centromere/kinetochore protein zw10-like protein</fullName>
    </submittedName>
</protein>
<name>A0A0V0TDW8_9BILA</name>
<evidence type="ECO:0000313" key="2">
    <source>
        <dbReference type="EMBL" id="KRX37182.1"/>
    </source>
</evidence>
<organism evidence="2 3">
    <name type="scientific">Trichinella murrelli</name>
    <dbReference type="NCBI Taxonomy" id="144512"/>
    <lineage>
        <taxon>Eukaryota</taxon>
        <taxon>Metazoa</taxon>
        <taxon>Ecdysozoa</taxon>
        <taxon>Nematoda</taxon>
        <taxon>Enoplea</taxon>
        <taxon>Dorylaimia</taxon>
        <taxon>Trichinellida</taxon>
        <taxon>Trichinellidae</taxon>
        <taxon>Trichinella</taxon>
    </lineage>
</organism>
<dbReference type="GO" id="GO:1990423">
    <property type="term" value="C:RZZ complex"/>
    <property type="evidence" value="ECO:0007669"/>
    <property type="project" value="TreeGrafter"/>
</dbReference>
<proteinExistence type="predicted"/>
<dbReference type="PANTHER" id="PTHR12205:SF0">
    <property type="entry name" value="CENTROMERE_KINETOCHORE PROTEIN ZW10 HOMOLOG"/>
    <property type="match status" value="1"/>
</dbReference>
<evidence type="ECO:0000259" key="1">
    <source>
        <dbReference type="Pfam" id="PF22766"/>
    </source>
</evidence>
<gene>
    <name evidence="2" type="primary">Zw10</name>
    <name evidence="2" type="ORF">T05_6864</name>
</gene>
<accession>A0A0V0TDW8</accession>
<reference evidence="2 3" key="1">
    <citation type="submission" date="2015-01" db="EMBL/GenBank/DDBJ databases">
        <title>Evolution of Trichinella species and genotypes.</title>
        <authorList>
            <person name="Korhonen P.K."/>
            <person name="Edoardo P."/>
            <person name="Giuseppe L.R."/>
            <person name="Gasser R.B."/>
        </authorList>
    </citation>
    <scope>NUCLEOTIDE SEQUENCE [LARGE SCALE GENOMIC DNA]</scope>
    <source>
        <strain evidence="2">ISS417</strain>
    </source>
</reference>
<dbReference type="Gene3D" id="1.10.357.150">
    <property type="match status" value="1"/>
</dbReference>
<feature type="domain" description="ZW10 C-terminal helical" evidence="1">
    <location>
        <begin position="535"/>
        <end position="670"/>
    </location>
</feature>
<dbReference type="AlphaFoldDB" id="A0A0V0TDW8"/>
<dbReference type="Pfam" id="PF22766">
    <property type="entry name" value="ZW10_C2"/>
    <property type="match status" value="1"/>
</dbReference>
<dbReference type="PANTHER" id="PTHR12205">
    <property type="entry name" value="CENTROMERE/KINETOCHORE PROTEIN ZW10"/>
    <property type="match status" value="1"/>
</dbReference>